<comment type="caution">
    <text evidence="2">The sequence shown here is derived from an EMBL/GenBank/DDBJ whole genome shotgun (WGS) entry which is preliminary data.</text>
</comment>
<sequence>MPVYSFEGVIPVVHPRAFVHPTAVLIGDVHVRAACYVGPFASLRGDFGRIVMLEGSNLQDSCTFHTFPGTEAILGRDGHVGHGAILHGCRIGDGALIGMNAVVMDGAEVGAEAFVGAHAFVRAGFVVPPRMLAAGSPARVVRDLTAQELAWKANGTRVYHELTVRSRETMRECAPLPEIEPDRPALTTGAETSVPLDVARAGPPAGCAASGSSDSAASGSREPGALADGAASPAPAERAALAVPVDGLASAGPRAGGPVLGTHSAGSGEPSKRLVE</sequence>
<name>A0A9W6KLJ4_9ACTN</name>
<dbReference type="RefSeq" id="WP_261964672.1">
    <property type="nucleotide sequence ID" value="NZ_BAAAXA010000001.1"/>
</dbReference>
<protein>
    <recommendedName>
        <fullName evidence="4">Phenylacetic acid degradation protein PaaY</fullName>
    </recommendedName>
</protein>
<dbReference type="Gene3D" id="2.160.10.10">
    <property type="entry name" value="Hexapeptide repeat proteins"/>
    <property type="match status" value="1"/>
</dbReference>
<dbReference type="Pfam" id="PF00132">
    <property type="entry name" value="Hexapep"/>
    <property type="match status" value="1"/>
</dbReference>
<evidence type="ECO:0008006" key="4">
    <source>
        <dbReference type="Google" id="ProtNLM"/>
    </source>
</evidence>
<dbReference type="InterPro" id="IPR011004">
    <property type="entry name" value="Trimer_LpxA-like_sf"/>
</dbReference>
<reference evidence="2" key="1">
    <citation type="journal article" date="2014" name="Int. J. Syst. Evol. Microbiol.">
        <title>Complete genome sequence of Corynebacterium casei LMG S-19264T (=DSM 44701T), isolated from a smear-ripened cheese.</title>
        <authorList>
            <consortium name="US DOE Joint Genome Institute (JGI-PGF)"/>
            <person name="Walter F."/>
            <person name="Albersmeier A."/>
            <person name="Kalinowski J."/>
            <person name="Ruckert C."/>
        </authorList>
    </citation>
    <scope>NUCLEOTIDE SEQUENCE</scope>
    <source>
        <strain evidence="2">VKM Ac-1321</strain>
    </source>
</reference>
<reference evidence="2" key="2">
    <citation type="submission" date="2023-01" db="EMBL/GenBank/DDBJ databases">
        <authorList>
            <person name="Sun Q."/>
            <person name="Evtushenko L."/>
        </authorList>
    </citation>
    <scope>NUCLEOTIDE SEQUENCE</scope>
    <source>
        <strain evidence="2">VKM Ac-1321</strain>
    </source>
</reference>
<dbReference type="PANTHER" id="PTHR13061:SF29">
    <property type="entry name" value="GAMMA CARBONIC ANHYDRASE-LIKE 1, MITOCHONDRIAL-RELATED"/>
    <property type="match status" value="1"/>
</dbReference>
<keyword evidence="3" id="KW-1185">Reference proteome</keyword>
<evidence type="ECO:0000256" key="1">
    <source>
        <dbReference type="SAM" id="MobiDB-lite"/>
    </source>
</evidence>
<dbReference type="Proteomes" id="UP001143480">
    <property type="component" value="Unassembled WGS sequence"/>
</dbReference>
<dbReference type="AlphaFoldDB" id="A0A9W6KLJ4"/>
<dbReference type="InterPro" id="IPR001451">
    <property type="entry name" value="Hexapep"/>
</dbReference>
<evidence type="ECO:0000313" key="3">
    <source>
        <dbReference type="Proteomes" id="UP001143480"/>
    </source>
</evidence>
<dbReference type="PANTHER" id="PTHR13061">
    <property type="entry name" value="DYNACTIN SUBUNIT P25"/>
    <property type="match status" value="1"/>
</dbReference>
<accession>A0A9W6KLJ4</accession>
<feature type="region of interest" description="Disordered" evidence="1">
    <location>
        <begin position="196"/>
        <end position="276"/>
    </location>
</feature>
<dbReference type="CDD" id="cd04745">
    <property type="entry name" value="LbH_paaY_like"/>
    <property type="match status" value="1"/>
</dbReference>
<gene>
    <name evidence="2" type="ORF">GCM10017581_060540</name>
</gene>
<feature type="compositionally biased region" description="Low complexity" evidence="1">
    <location>
        <begin position="201"/>
        <end position="245"/>
    </location>
</feature>
<proteinExistence type="predicted"/>
<dbReference type="EMBL" id="BSFP01000043">
    <property type="protein sequence ID" value="GLL04307.1"/>
    <property type="molecule type" value="Genomic_DNA"/>
</dbReference>
<dbReference type="SUPFAM" id="SSF51161">
    <property type="entry name" value="Trimeric LpxA-like enzymes"/>
    <property type="match status" value="1"/>
</dbReference>
<organism evidence="2 3">
    <name type="scientific">Dactylosporangium matsuzakiense</name>
    <dbReference type="NCBI Taxonomy" id="53360"/>
    <lineage>
        <taxon>Bacteria</taxon>
        <taxon>Bacillati</taxon>
        <taxon>Actinomycetota</taxon>
        <taxon>Actinomycetes</taxon>
        <taxon>Micromonosporales</taxon>
        <taxon>Micromonosporaceae</taxon>
        <taxon>Dactylosporangium</taxon>
    </lineage>
</organism>
<dbReference type="InterPro" id="IPR050484">
    <property type="entry name" value="Transf_Hexapept/Carb_Anhydrase"/>
</dbReference>
<evidence type="ECO:0000313" key="2">
    <source>
        <dbReference type="EMBL" id="GLL04307.1"/>
    </source>
</evidence>